<dbReference type="PANTHER" id="PTHR10424:SF73">
    <property type="entry name" value="ENDOGENOUS RETROVIRUS GROUP FC1 ENV POLYPROTEIN-RELATED"/>
    <property type="match status" value="1"/>
</dbReference>
<name>A0A8J4I2Z1_SPHME</name>
<sequence>TKEGGVCTVINSSCCTYVDNSQRISADLEQIWQQTRILHLTAQDDTSSGFSELWEKLTSWLPNLTWLKQLFVIIILSIVLGILSFCMLQCSMWMCKQTGSSYEEWKQHKLRQKLEDGKYFAKT</sequence>
<dbReference type="PANTHER" id="PTHR10424">
    <property type="entry name" value="VIRAL ENVELOPE PROTEIN"/>
    <property type="match status" value="1"/>
</dbReference>
<dbReference type="AlphaFoldDB" id="A0A8J4I2Z1"/>
<dbReference type="EMBL" id="VUKU01025082">
    <property type="protein sequence ID" value="KAF1400615.1"/>
    <property type="molecule type" value="Genomic_DNA"/>
</dbReference>
<keyword evidence="4" id="KW-1185">Reference proteome</keyword>
<comment type="caution">
    <text evidence="3">The sequence shown here is derived from an EMBL/GenBank/DDBJ whole genome shotgun (WGS) entry which is preliminary data.</text>
</comment>
<protein>
    <submittedName>
        <fullName evidence="3">Endogenous retrovirus group V member 2 Env polyprotein</fullName>
    </submittedName>
</protein>
<dbReference type="InterPro" id="IPR018154">
    <property type="entry name" value="TLV/ENV_coat_polyprotein"/>
</dbReference>
<keyword evidence="2" id="KW-0472">Membrane</keyword>
<evidence type="ECO:0000313" key="3">
    <source>
        <dbReference type="EMBL" id="KAF1400615.1"/>
    </source>
</evidence>
<evidence type="ECO:0000256" key="1">
    <source>
        <dbReference type="ARBA" id="ARBA00023157"/>
    </source>
</evidence>
<proteinExistence type="predicted"/>
<dbReference type="Proteomes" id="UP000785099">
    <property type="component" value="Unassembled WGS sequence"/>
</dbReference>
<gene>
    <name evidence="3" type="primary">ERVV-2_0</name>
    <name evidence="3" type="ORF">FQV24_0000100</name>
</gene>
<accession>A0A8J4I2Z1</accession>
<keyword evidence="2" id="KW-1133">Transmembrane helix</keyword>
<dbReference type="Gene3D" id="1.10.287.210">
    <property type="match status" value="1"/>
</dbReference>
<feature type="transmembrane region" description="Helical" evidence="2">
    <location>
        <begin position="66"/>
        <end position="88"/>
    </location>
</feature>
<evidence type="ECO:0000313" key="4">
    <source>
        <dbReference type="Proteomes" id="UP000785099"/>
    </source>
</evidence>
<keyword evidence="1" id="KW-1015">Disulfide bond</keyword>
<evidence type="ECO:0000256" key="2">
    <source>
        <dbReference type="SAM" id="Phobius"/>
    </source>
</evidence>
<reference evidence="3 4" key="1">
    <citation type="journal article" date="2019" name="Gigascience">
        <title>High-coverage genomes to elucidate the evolution of penguins.</title>
        <authorList>
            <person name="Pan H."/>
            <person name="Cole T.L."/>
            <person name="Bi X."/>
            <person name="Fang M."/>
            <person name="Zhou C."/>
            <person name="Yang Z."/>
            <person name="Ksepka D.T."/>
            <person name="Hart T."/>
            <person name="Bouzat J.L."/>
            <person name="Argilla L.S."/>
            <person name="Bertelsen M.F."/>
            <person name="Boersma P.D."/>
            <person name="Bost C.A."/>
            <person name="Cherel Y."/>
            <person name="Dann P."/>
            <person name="Fiddaman S.R."/>
            <person name="Howard P."/>
            <person name="Labuschagne K."/>
            <person name="Mattern T."/>
            <person name="Miller G."/>
            <person name="Parker P."/>
            <person name="Phillips R.A."/>
            <person name="Quillfeldt P."/>
            <person name="Ryan P.G."/>
            <person name="Taylor H."/>
            <person name="Thompson D.R."/>
            <person name="Young M.J."/>
            <person name="Ellegaard M.R."/>
            <person name="Gilbert M.T.P."/>
            <person name="Sinding M.S."/>
            <person name="Pacheco G."/>
            <person name="Shepherd L.D."/>
            <person name="Tennyson A.J.D."/>
            <person name="Grosser S."/>
            <person name="Kay E."/>
            <person name="Nupen L.J."/>
            <person name="Ellenberg U."/>
            <person name="Houston D.M."/>
            <person name="Reeve A.H."/>
            <person name="Johnson K."/>
            <person name="Masello J.F."/>
            <person name="Stracke T."/>
            <person name="McKinlay B."/>
            <person name="Borboroglu P.G."/>
            <person name="Zhang D.X."/>
            <person name="Zhang G."/>
        </authorList>
    </citation>
    <scope>NUCLEOTIDE SEQUENCE [LARGE SCALE GENOMIC DNA]</scope>
    <source>
        <strain evidence="3">GAPE 212</strain>
    </source>
</reference>
<organism evidence="3 4">
    <name type="scientific">Spheniscus mendiculus</name>
    <name type="common">Galapagos penguin</name>
    <dbReference type="NCBI Taxonomy" id="156760"/>
    <lineage>
        <taxon>Eukaryota</taxon>
        <taxon>Metazoa</taxon>
        <taxon>Chordata</taxon>
        <taxon>Craniata</taxon>
        <taxon>Vertebrata</taxon>
        <taxon>Euteleostomi</taxon>
        <taxon>Archelosauria</taxon>
        <taxon>Archosauria</taxon>
        <taxon>Dinosauria</taxon>
        <taxon>Saurischia</taxon>
        <taxon>Theropoda</taxon>
        <taxon>Coelurosauria</taxon>
        <taxon>Aves</taxon>
        <taxon>Neognathae</taxon>
        <taxon>Neoaves</taxon>
        <taxon>Aequornithes</taxon>
        <taxon>Sphenisciformes</taxon>
        <taxon>Spheniscidae</taxon>
        <taxon>Spheniscus</taxon>
    </lineage>
</organism>
<dbReference type="SUPFAM" id="SSF58069">
    <property type="entry name" value="Virus ectodomain"/>
    <property type="match status" value="1"/>
</dbReference>
<keyword evidence="2" id="KW-0812">Transmembrane</keyword>
<feature type="non-terminal residue" evidence="3">
    <location>
        <position position="123"/>
    </location>
</feature>
<feature type="non-terminal residue" evidence="3">
    <location>
        <position position="1"/>
    </location>
</feature>